<organism evidence="2 3">
    <name type="scientific">Chryseobacterium gambrini</name>
    <dbReference type="NCBI Taxonomy" id="373672"/>
    <lineage>
        <taxon>Bacteria</taxon>
        <taxon>Pseudomonadati</taxon>
        <taxon>Bacteroidota</taxon>
        <taxon>Flavobacteriia</taxon>
        <taxon>Flavobacteriales</taxon>
        <taxon>Weeksellaceae</taxon>
        <taxon>Chryseobacterium group</taxon>
        <taxon>Chryseobacterium</taxon>
    </lineage>
</organism>
<dbReference type="SUPFAM" id="SSF52540">
    <property type="entry name" value="P-loop containing nucleoside triphosphate hydrolases"/>
    <property type="match status" value="1"/>
</dbReference>
<name>A0AAJ1R6X5_9FLAO</name>
<dbReference type="RefSeq" id="WP_214590017.1">
    <property type="nucleotide sequence ID" value="NZ_JAUHGV010000015.1"/>
</dbReference>
<reference evidence="2" key="1">
    <citation type="submission" date="2023-06" db="EMBL/GenBank/DDBJ databases">
        <title>Two Chryseobacterium gambrini strains from China.</title>
        <authorList>
            <person name="Zeng J."/>
            <person name="Wu Y."/>
        </authorList>
    </citation>
    <scope>NUCLEOTIDE SEQUENCE</scope>
    <source>
        <strain evidence="2">SQ219</strain>
    </source>
</reference>
<dbReference type="PANTHER" id="PTHR37291">
    <property type="entry name" value="5-METHYLCYTOSINE-SPECIFIC RESTRICTION ENZYME B"/>
    <property type="match status" value="1"/>
</dbReference>
<feature type="domain" description="ATPase dynein-related AAA" evidence="1">
    <location>
        <begin position="439"/>
        <end position="519"/>
    </location>
</feature>
<dbReference type="Gene3D" id="3.40.50.300">
    <property type="entry name" value="P-loop containing nucleotide triphosphate hydrolases"/>
    <property type="match status" value="1"/>
</dbReference>
<evidence type="ECO:0000313" key="3">
    <source>
        <dbReference type="Proteomes" id="UP001225933"/>
    </source>
</evidence>
<gene>
    <name evidence="2" type="ORF">QX233_13085</name>
</gene>
<evidence type="ECO:0000259" key="1">
    <source>
        <dbReference type="Pfam" id="PF07728"/>
    </source>
</evidence>
<sequence>MVNKIEDKIIKISDKILNILLEFREKKSDFTFSLRQRDSPQSKDKRLDKGFWFQGSTYIYVPLFKKGDNARKLKTLGFVVGFSKDGEKLHNYIEISFKVGSNNNEKAFHKELADFFNIKLDKNNVGYYKFSSNDYENNINFYLNEFRNKALELLDKYSITKQFVITEDQFKKSLTKINKIRENLNFFSNQEKISAIEPNIIHRYDINLPLNQILYGPPGTGKTHKLLNEYYSHFEVQNKTVTKEEFEFEIINKLSWWQVFALILLENKSLTVPDIKKHRFVGYKLQVSNTKSLSQTVWGQLSAHTIEASDTVQYSKRTEPLIFNKSNDSVWQIVNEKKELIDELLELSQKIGDYKGKVVTSKNYKFITFHQSFSYEDFIEGIKPILDKDVGDESADVIYTIEKGIFYECCNEAAKIAGFLSLKDSIESYTKEERIAKFENSPPYGLFIDEINRGNISQIFGELITVIEDTKRLGKNEIIVELPYSKNKFGVPPNLYIIGTMNTADRSIEALDTALRRRFCFEEMLPKPNLLNDMIIGTVKLDELLTTINKRIEVLLDRDHTIGHSYFINVKTEQDLRNTFKTNIIPLLQEYFYGDYEKIGMILGIGFFDEQEKYDNKFFAAFPTQNYPEGGNILRLKTIDDNFNIINAINILLGNNSNQ</sequence>
<dbReference type="GO" id="GO:0016887">
    <property type="term" value="F:ATP hydrolysis activity"/>
    <property type="evidence" value="ECO:0007669"/>
    <property type="project" value="InterPro"/>
</dbReference>
<accession>A0AAJ1R6X5</accession>
<evidence type="ECO:0000313" key="2">
    <source>
        <dbReference type="EMBL" id="MDN4013404.1"/>
    </source>
</evidence>
<dbReference type="PANTHER" id="PTHR37291:SF1">
    <property type="entry name" value="TYPE IV METHYL-DIRECTED RESTRICTION ENZYME ECOKMCRB SUBUNIT"/>
    <property type="match status" value="1"/>
</dbReference>
<dbReference type="Pfam" id="PF07728">
    <property type="entry name" value="AAA_5"/>
    <property type="match status" value="1"/>
</dbReference>
<dbReference type="GO" id="GO:0005524">
    <property type="term" value="F:ATP binding"/>
    <property type="evidence" value="ECO:0007669"/>
    <property type="project" value="InterPro"/>
</dbReference>
<dbReference type="AlphaFoldDB" id="A0AAJ1R6X5"/>
<dbReference type="Proteomes" id="UP001225933">
    <property type="component" value="Unassembled WGS sequence"/>
</dbReference>
<dbReference type="InterPro" id="IPR027417">
    <property type="entry name" value="P-loop_NTPase"/>
</dbReference>
<dbReference type="InterPro" id="IPR011704">
    <property type="entry name" value="ATPase_dyneun-rel_AAA"/>
</dbReference>
<proteinExistence type="predicted"/>
<dbReference type="InterPro" id="IPR052934">
    <property type="entry name" value="Methyl-DNA_Rec/Restrict_Enz"/>
</dbReference>
<comment type="caution">
    <text evidence="2">The sequence shown here is derived from an EMBL/GenBank/DDBJ whole genome shotgun (WGS) entry which is preliminary data.</text>
</comment>
<protein>
    <submittedName>
        <fullName evidence="2">AAA family ATPase</fullName>
    </submittedName>
</protein>
<dbReference type="EMBL" id="JAUHGV010000015">
    <property type="protein sequence ID" value="MDN4013404.1"/>
    <property type="molecule type" value="Genomic_DNA"/>
</dbReference>